<dbReference type="Gene3D" id="3.40.50.300">
    <property type="entry name" value="P-loop containing nucleotide triphosphate hydrolases"/>
    <property type="match status" value="1"/>
</dbReference>
<keyword evidence="3" id="KW-1185">Reference proteome</keyword>
<dbReference type="InterPro" id="IPR027417">
    <property type="entry name" value="P-loop_NTPase"/>
</dbReference>
<keyword evidence="1" id="KW-0808">Transferase</keyword>
<dbReference type="EMBL" id="BAABIM010000003">
    <property type="protein sequence ID" value="GAA4692593.1"/>
    <property type="molecule type" value="Genomic_DNA"/>
</dbReference>
<dbReference type="RefSeq" id="WP_345267888.1">
    <property type="nucleotide sequence ID" value="NZ_BAABIM010000003.1"/>
</dbReference>
<dbReference type="InterPro" id="IPR037359">
    <property type="entry name" value="NST/OST"/>
</dbReference>
<evidence type="ECO:0000313" key="3">
    <source>
        <dbReference type="Proteomes" id="UP001500621"/>
    </source>
</evidence>
<dbReference type="SUPFAM" id="SSF52540">
    <property type="entry name" value="P-loop containing nucleoside triphosphate hydrolases"/>
    <property type="match status" value="1"/>
</dbReference>
<evidence type="ECO:0000313" key="2">
    <source>
        <dbReference type="EMBL" id="GAA4692593.1"/>
    </source>
</evidence>
<proteinExistence type="predicted"/>
<sequence>MALDGPGPAWVGIGAQRSGTTWLTDLVTQHPRVELGTNGKKEQQLLHKVADGKRHAADYLDLFPRDDGVLRGEWSPQYLRHATAPFAAGELLPDVRFWVLLRDPVDRYRSAMHLAVTREWMQRRSKRHIQQAWPYPVPTTVQTWSGCYADQLDMWAAAVGRERVVPMVFEQVRRDPQAVVDGLWRDLGLEPVPLADVTESSHSSSEPRVSWEWTPGLQETLRVLYRPQAERLERDWGLDTSAWTTLHGG</sequence>
<evidence type="ECO:0008006" key="4">
    <source>
        <dbReference type="Google" id="ProtNLM"/>
    </source>
</evidence>
<dbReference type="Pfam" id="PF13469">
    <property type="entry name" value="Sulfotransfer_3"/>
    <property type="match status" value="1"/>
</dbReference>
<dbReference type="PANTHER" id="PTHR10605">
    <property type="entry name" value="HEPARAN SULFATE SULFOTRANSFERASE"/>
    <property type="match status" value="1"/>
</dbReference>
<dbReference type="Proteomes" id="UP001500621">
    <property type="component" value="Unassembled WGS sequence"/>
</dbReference>
<dbReference type="PANTHER" id="PTHR10605:SF56">
    <property type="entry name" value="BIFUNCTIONAL HEPARAN SULFATE N-DEACETYLASE_N-SULFOTRANSFERASE"/>
    <property type="match status" value="1"/>
</dbReference>
<protein>
    <recommendedName>
        <fullName evidence="4">Sulfotransferase domain-containing protein</fullName>
    </recommendedName>
</protein>
<gene>
    <name evidence="2" type="ORF">GCM10023226_33180</name>
</gene>
<comment type="caution">
    <text evidence="2">The sequence shown here is derived from an EMBL/GenBank/DDBJ whole genome shotgun (WGS) entry which is preliminary data.</text>
</comment>
<name>A0ABP8WPS4_9ACTN</name>
<organism evidence="2 3">
    <name type="scientific">Nocardioides nanhaiensis</name>
    <dbReference type="NCBI Taxonomy" id="1476871"/>
    <lineage>
        <taxon>Bacteria</taxon>
        <taxon>Bacillati</taxon>
        <taxon>Actinomycetota</taxon>
        <taxon>Actinomycetes</taxon>
        <taxon>Propionibacteriales</taxon>
        <taxon>Nocardioidaceae</taxon>
        <taxon>Nocardioides</taxon>
    </lineage>
</organism>
<evidence type="ECO:0000256" key="1">
    <source>
        <dbReference type="ARBA" id="ARBA00022679"/>
    </source>
</evidence>
<reference evidence="3" key="1">
    <citation type="journal article" date="2019" name="Int. J. Syst. Evol. Microbiol.">
        <title>The Global Catalogue of Microorganisms (GCM) 10K type strain sequencing project: providing services to taxonomists for standard genome sequencing and annotation.</title>
        <authorList>
            <consortium name="The Broad Institute Genomics Platform"/>
            <consortium name="The Broad Institute Genome Sequencing Center for Infectious Disease"/>
            <person name="Wu L."/>
            <person name="Ma J."/>
        </authorList>
    </citation>
    <scope>NUCLEOTIDE SEQUENCE [LARGE SCALE GENOMIC DNA]</scope>
    <source>
        <strain evidence="3">JCM 18127</strain>
    </source>
</reference>
<accession>A0ABP8WPS4</accession>